<accession>A0AAV0AIP5</accession>
<dbReference type="PANTHER" id="PTHR45648">
    <property type="entry name" value="GDSL LIPASE/ACYLHYDROLASE FAMILY PROTEIN (AFU_ORTHOLOGUE AFUA_4G14700)"/>
    <property type="match status" value="1"/>
</dbReference>
<dbReference type="PANTHER" id="PTHR45648:SF22">
    <property type="entry name" value="GDSL LIPASE_ACYLHYDROLASE FAMILY PROTEIN (AFU_ORTHOLOGUE AFUA_4G14700)"/>
    <property type="match status" value="1"/>
</dbReference>
<evidence type="ECO:0000313" key="2">
    <source>
        <dbReference type="EMBL" id="CAH7668297.1"/>
    </source>
</evidence>
<dbReference type="Proteomes" id="UP001153365">
    <property type="component" value="Unassembled WGS sequence"/>
</dbReference>
<sequence length="346" mass="39325">VVFGASYSDDAHPRKSIYRNSLRPKPYYEGRASNGPVFGEYLSHGYLTNYTISQLNYAYGGAIIENSLRSTSVPDLKSQVESHIKDIDTSPAIWSSQNTRVLHCVCIGINDFLSIWSDMVSKPGFRSGNSTRIQAEFEGTKAIIENKLERFTSEMQRLMKNKNSSSIAADYLVMLLPPLDLVPNLRYQAREKAPKNTTMAALYLDYVGRLSLEFNKVNFIYIFYVQLSLHKTIKIWMVLVSSSLKSSKDYGSKIGFVKIFDTEALFRKAHNNPSQFDFLNVNEACWNSSSNLICQNPDHWAFWDTLHPTTAFHKIIARELMFSANDDKHQSKKAKSNLHTKTATLT</sequence>
<keyword evidence="3" id="KW-1185">Reference proteome</keyword>
<feature type="non-terminal residue" evidence="2">
    <location>
        <position position="1"/>
    </location>
</feature>
<reference evidence="2" key="1">
    <citation type="submission" date="2022-06" db="EMBL/GenBank/DDBJ databases">
        <authorList>
            <consortium name="SYNGENTA / RWTH Aachen University"/>
        </authorList>
    </citation>
    <scope>NUCLEOTIDE SEQUENCE</scope>
</reference>
<dbReference type="AlphaFoldDB" id="A0AAV0AIP5"/>
<dbReference type="InterPro" id="IPR051058">
    <property type="entry name" value="GDSL_Est/Lipase"/>
</dbReference>
<dbReference type="Gene3D" id="3.40.50.1110">
    <property type="entry name" value="SGNH hydrolase"/>
    <property type="match status" value="1"/>
</dbReference>
<dbReference type="EMBL" id="CALTRL010000471">
    <property type="protein sequence ID" value="CAH7668297.1"/>
    <property type="molecule type" value="Genomic_DNA"/>
</dbReference>
<proteinExistence type="predicted"/>
<dbReference type="GO" id="GO:0016788">
    <property type="term" value="F:hydrolase activity, acting on ester bonds"/>
    <property type="evidence" value="ECO:0007669"/>
    <property type="project" value="InterPro"/>
</dbReference>
<evidence type="ECO:0000256" key="1">
    <source>
        <dbReference type="ARBA" id="ARBA00022801"/>
    </source>
</evidence>
<dbReference type="InterPro" id="IPR001087">
    <property type="entry name" value="GDSL"/>
</dbReference>
<gene>
    <name evidence="2" type="ORF">PPACK8108_LOCUS2783</name>
</gene>
<dbReference type="InterPro" id="IPR036514">
    <property type="entry name" value="SGNH_hydro_sf"/>
</dbReference>
<comment type="caution">
    <text evidence="2">The sequence shown here is derived from an EMBL/GenBank/DDBJ whole genome shotgun (WGS) entry which is preliminary data.</text>
</comment>
<evidence type="ECO:0000313" key="3">
    <source>
        <dbReference type="Proteomes" id="UP001153365"/>
    </source>
</evidence>
<keyword evidence="1" id="KW-0378">Hydrolase</keyword>
<dbReference type="Pfam" id="PF00657">
    <property type="entry name" value="Lipase_GDSL"/>
    <property type="match status" value="1"/>
</dbReference>
<name>A0AAV0AIP5_PHAPC</name>
<organism evidence="2 3">
    <name type="scientific">Phakopsora pachyrhizi</name>
    <name type="common">Asian soybean rust disease fungus</name>
    <dbReference type="NCBI Taxonomy" id="170000"/>
    <lineage>
        <taxon>Eukaryota</taxon>
        <taxon>Fungi</taxon>
        <taxon>Dikarya</taxon>
        <taxon>Basidiomycota</taxon>
        <taxon>Pucciniomycotina</taxon>
        <taxon>Pucciniomycetes</taxon>
        <taxon>Pucciniales</taxon>
        <taxon>Phakopsoraceae</taxon>
        <taxon>Phakopsora</taxon>
    </lineage>
</organism>
<protein>
    <submittedName>
        <fullName evidence="2">Expressed protein</fullName>
    </submittedName>
</protein>